<accession>A0ABD1RKY1</accession>
<evidence type="ECO:0000313" key="2">
    <source>
        <dbReference type="Proteomes" id="UP001604277"/>
    </source>
</evidence>
<sequence>MVAVVKDMVVVEDMGLDIGVGGGCGKCSGGVWSWERRVDEINLVGWVVVWGRFEMWGSCVGKKTHTSSSSGSGGARNLMLGGPQTVVGREAFRGGKYVIQLIDQIIGLQYTALCRLGFEIRKGKKE</sequence>
<keyword evidence="2" id="KW-1185">Reference proteome</keyword>
<name>A0ABD1RKY1_9LAMI</name>
<gene>
    <name evidence="1" type="ORF">Fot_41834</name>
</gene>
<evidence type="ECO:0000313" key="1">
    <source>
        <dbReference type="EMBL" id="KAL2488542.1"/>
    </source>
</evidence>
<reference evidence="2" key="1">
    <citation type="submission" date="2024-07" db="EMBL/GenBank/DDBJ databases">
        <title>Two chromosome-level genome assemblies of Korean endemic species Abeliophyllum distichum and Forsythia ovata (Oleaceae).</title>
        <authorList>
            <person name="Jang H."/>
        </authorList>
    </citation>
    <scope>NUCLEOTIDE SEQUENCE [LARGE SCALE GENOMIC DNA]</scope>
</reference>
<comment type="caution">
    <text evidence="1">The sequence shown here is derived from an EMBL/GenBank/DDBJ whole genome shotgun (WGS) entry which is preliminary data.</text>
</comment>
<organism evidence="1 2">
    <name type="scientific">Forsythia ovata</name>
    <dbReference type="NCBI Taxonomy" id="205694"/>
    <lineage>
        <taxon>Eukaryota</taxon>
        <taxon>Viridiplantae</taxon>
        <taxon>Streptophyta</taxon>
        <taxon>Embryophyta</taxon>
        <taxon>Tracheophyta</taxon>
        <taxon>Spermatophyta</taxon>
        <taxon>Magnoliopsida</taxon>
        <taxon>eudicotyledons</taxon>
        <taxon>Gunneridae</taxon>
        <taxon>Pentapetalae</taxon>
        <taxon>asterids</taxon>
        <taxon>lamiids</taxon>
        <taxon>Lamiales</taxon>
        <taxon>Oleaceae</taxon>
        <taxon>Forsythieae</taxon>
        <taxon>Forsythia</taxon>
    </lineage>
</organism>
<dbReference type="EMBL" id="JBFOLJ010000012">
    <property type="protein sequence ID" value="KAL2488542.1"/>
    <property type="molecule type" value="Genomic_DNA"/>
</dbReference>
<protein>
    <submittedName>
        <fullName evidence="1">Uncharacterized protein</fullName>
    </submittedName>
</protein>
<dbReference type="Proteomes" id="UP001604277">
    <property type="component" value="Unassembled WGS sequence"/>
</dbReference>
<dbReference type="AlphaFoldDB" id="A0ABD1RKY1"/>
<proteinExistence type="predicted"/>